<dbReference type="EMBL" id="MFHD01000011">
    <property type="protein sequence ID" value="OGF62885.1"/>
    <property type="molecule type" value="Genomic_DNA"/>
</dbReference>
<comment type="caution">
    <text evidence="1">The sequence shown here is derived from an EMBL/GenBank/DDBJ whole genome shotgun (WGS) entry which is preliminary data.</text>
</comment>
<gene>
    <name evidence="1" type="ORF">A2834_00645</name>
</gene>
<dbReference type="STRING" id="1798325.A2834_00645"/>
<sequence>MGKKIVITPTEVAAEGLQEATGVEVKQYQFTKDAHCRVGHSFYKGELYGVYEGQHDVSLSQVEAEIFNFELRDARHPQLEVDGSIGELVHCDLEVSRDCVALGGLFLPKRWVSPRSGNSVGNYTPDLGEEFIAVCEPCKQVVADDVVVTNRKVAVNEQKMTPRFMKRESAERIVAARQKGAELRQRMDDKLSGIRERLRARQDFQR</sequence>
<organism evidence="1 2">
    <name type="scientific">Candidatus Giovannonibacteria bacterium RIFCSPHIGHO2_01_FULL_45_23</name>
    <dbReference type="NCBI Taxonomy" id="1798325"/>
    <lineage>
        <taxon>Bacteria</taxon>
        <taxon>Candidatus Giovannoniibacteriota</taxon>
    </lineage>
</organism>
<evidence type="ECO:0000313" key="1">
    <source>
        <dbReference type="EMBL" id="OGF62885.1"/>
    </source>
</evidence>
<dbReference type="AlphaFoldDB" id="A0A1F5VHH6"/>
<proteinExistence type="predicted"/>
<name>A0A1F5VHH6_9BACT</name>
<accession>A0A1F5VHH6</accession>
<evidence type="ECO:0000313" key="2">
    <source>
        <dbReference type="Proteomes" id="UP000179251"/>
    </source>
</evidence>
<dbReference type="Proteomes" id="UP000179251">
    <property type="component" value="Unassembled WGS sequence"/>
</dbReference>
<reference evidence="1 2" key="1">
    <citation type="journal article" date="2016" name="Nat. Commun.">
        <title>Thousands of microbial genomes shed light on interconnected biogeochemical processes in an aquifer system.</title>
        <authorList>
            <person name="Anantharaman K."/>
            <person name="Brown C.T."/>
            <person name="Hug L.A."/>
            <person name="Sharon I."/>
            <person name="Castelle C.J."/>
            <person name="Probst A.J."/>
            <person name="Thomas B.C."/>
            <person name="Singh A."/>
            <person name="Wilkins M.J."/>
            <person name="Karaoz U."/>
            <person name="Brodie E.L."/>
            <person name="Williams K.H."/>
            <person name="Hubbard S.S."/>
            <person name="Banfield J.F."/>
        </authorList>
    </citation>
    <scope>NUCLEOTIDE SEQUENCE [LARGE SCALE GENOMIC DNA]</scope>
</reference>
<protein>
    <submittedName>
        <fullName evidence="1">Uncharacterized protein</fullName>
    </submittedName>
</protein>